<evidence type="ECO:0000313" key="1">
    <source>
        <dbReference type="EMBL" id="QVR48634.1"/>
    </source>
</evidence>
<name>A0A8E6PLZ4_9CAUD</name>
<dbReference type="Proteomes" id="UP000682369">
    <property type="component" value="Segment"/>
</dbReference>
<proteinExistence type="predicted"/>
<keyword evidence="2" id="KW-1185">Reference proteome</keyword>
<dbReference type="EMBL" id="MW960043">
    <property type="protein sequence ID" value="QVR48634.1"/>
    <property type="molecule type" value="Genomic_DNA"/>
</dbReference>
<evidence type="ECO:0000313" key="2">
    <source>
        <dbReference type="Proteomes" id="UP000682369"/>
    </source>
</evidence>
<organism evidence="1 2">
    <name type="scientific">Stenotrophomonas phage BUCT609</name>
    <dbReference type="NCBI Taxonomy" id="2834250"/>
    <lineage>
        <taxon>Viruses</taxon>
        <taxon>Duplodnaviria</taxon>
        <taxon>Heunggongvirae</taxon>
        <taxon>Uroviricota</taxon>
        <taxon>Caudoviricetes</taxon>
        <taxon>Autographivirales</taxon>
        <taxon>Autonotataviridae</taxon>
        <taxon>Gujervirinae</taxon>
        <taxon>Maltophvirus</taxon>
        <taxon>Maltophvirus BUCT609</taxon>
    </lineage>
</organism>
<protein>
    <submittedName>
        <fullName evidence="1">Uncharacterized protein</fullName>
    </submittedName>
</protein>
<reference evidence="1" key="1">
    <citation type="submission" date="2021-04" db="EMBL/GenBank/DDBJ databases">
        <authorList>
            <person name="Han K."/>
            <person name="Tian F."/>
            <person name="Li F."/>
            <person name="Tong Y."/>
        </authorList>
    </citation>
    <scope>NUCLEOTIDE SEQUENCE</scope>
</reference>
<accession>A0A8E6PLZ4</accession>
<sequence length="255" mass="25985">MNRLFNLAVDPTDLAMSLLRAGTQAEMQAVIGSGGGGGGAVDSVNGQTGAVVLSAEDVGAVGTGALGVTVATLVGGKVPNSQVPPLAITSTFVVSTQAAQLALVAEEGDVCIRTDLNKTYIKLGTTLGTMLDWQEMLSPTAPVQSVNGRTGVVSLVASDVGAATAAQGAKADTAVQPPALATKANLPGGWTNAAYQNGFETYPNFVPVGYRVTDGRVDLRGTARTATGQQHGVFPTVFTLPENMRPSAGDPWCQR</sequence>